<accession>A0A8T0U336</accession>
<keyword evidence="2" id="KW-0805">Transcription regulation</keyword>
<comment type="function">
    <text evidence="1">Putative transcription factor.</text>
</comment>
<gene>
    <name evidence="9" type="ORF">PVAP13_3NG058800</name>
</gene>
<reference evidence="9" key="1">
    <citation type="submission" date="2020-05" db="EMBL/GenBank/DDBJ databases">
        <title>WGS assembly of Panicum virgatum.</title>
        <authorList>
            <person name="Lovell J.T."/>
            <person name="Jenkins J."/>
            <person name="Shu S."/>
            <person name="Juenger T.E."/>
            <person name="Schmutz J."/>
        </authorList>
    </citation>
    <scope>NUCLEOTIDE SEQUENCE</scope>
    <source>
        <strain evidence="9">AP13</strain>
    </source>
</reference>
<dbReference type="PROSITE" id="PS51519">
    <property type="entry name" value="RWP_RK"/>
    <property type="match status" value="1"/>
</dbReference>
<keyword evidence="4" id="KW-0238">DNA-binding</keyword>
<dbReference type="AlphaFoldDB" id="A0A8T0U336"/>
<name>A0A8T0U336_PANVG</name>
<evidence type="ECO:0000313" key="9">
    <source>
        <dbReference type="EMBL" id="KAG2615436.1"/>
    </source>
</evidence>
<organism evidence="9 10">
    <name type="scientific">Panicum virgatum</name>
    <name type="common">Blackwell switchgrass</name>
    <dbReference type="NCBI Taxonomy" id="38727"/>
    <lineage>
        <taxon>Eukaryota</taxon>
        <taxon>Viridiplantae</taxon>
        <taxon>Streptophyta</taxon>
        <taxon>Embryophyta</taxon>
        <taxon>Tracheophyta</taxon>
        <taxon>Spermatophyta</taxon>
        <taxon>Magnoliopsida</taxon>
        <taxon>Liliopsida</taxon>
        <taxon>Poales</taxon>
        <taxon>Poaceae</taxon>
        <taxon>PACMAD clade</taxon>
        <taxon>Panicoideae</taxon>
        <taxon>Panicodae</taxon>
        <taxon>Paniceae</taxon>
        <taxon>Panicinae</taxon>
        <taxon>Panicum</taxon>
        <taxon>Panicum sect. Hiantes</taxon>
    </lineage>
</organism>
<dbReference type="Pfam" id="PF02042">
    <property type="entry name" value="RWP-RK"/>
    <property type="match status" value="1"/>
</dbReference>
<proteinExistence type="predicted"/>
<feature type="domain" description="RWP-RK" evidence="8">
    <location>
        <begin position="287"/>
        <end position="367"/>
    </location>
</feature>
<feature type="compositionally biased region" description="Low complexity" evidence="7">
    <location>
        <begin position="262"/>
        <end position="275"/>
    </location>
</feature>
<evidence type="ECO:0000256" key="4">
    <source>
        <dbReference type="ARBA" id="ARBA00023125"/>
    </source>
</evidence>
<evidence type="ECO:0000256" key="2">
    <source>
        <dbReference type="ARBA" id="ARBA00023015"/>
    </source>
</evidence>
<feature type="region of interest" description="Disordered" evidence="7">
    <location>
        <begin position="260"/>
        <end position="286"/>
    </location>
</feature>
<dbReference type="GO" id="GO:0003677">
    <property type="term" value="F:DNA binding"/>
    <property type="evidence" value="ECO:0007669"/>
    <property type="project" value="UniProtKB-KW"/>
</dbReference>
<sequence>MADGHGEATEWEGPYDPLLVQDDFDDDVMYLLDMPAVVLDPAPLAVAQDNLLEWPAPNYLNNNSVDSRVPAHDAAVAGDRPCSTQYVGGGAGTSATASTSAAAAHDENALLDCSGCQVLREVLHSNGLEATKLCVHGASGVFYHATLDVYRINSEGMATALTHQSYIDFRGRDYVWVKHYLTDYAQRRAGGGYAVVHDSISAFHDALCVSMNYYGGNADGGGDYCRGEGAGAVGNGGGGDQGQQELAGAAAEDVLIDQGDLPAAAGPSEPSAGNEQEQREVRQQVGRSALAIQRERASNLQLSDLARYFHLPMTQAARQLGVCATVLKTTSRRFHVPRWPHRKIKSIDNHIDKLRRSGDNGGAAAKREMERLIESRRKIYADLLGQ</sequence>
<evidence type="ECO:0000256" key="6">
    <source>
        <dbReference type="ARBA" id="ARBA00023242"/>
    </source>
</evidence>
<evidence type="ECO:0000259" key="8">
    <source>
        <dbReference type="PROSITE" id="PS51519"/>
    </source>
</evidence>
<keyword evidence="6" id="KW-0539">Nucleus</keyword>
<dbReference type="InterPro" id="IPR044607">
    <property type="entry name" value="RKD-like"/>
</dbReference>
<comment type="caution">
    <text evidence="9">The sequence shown here is derived from an EMBL/GenBank/DDBJ whole genome shotgun (WGS) entry which is preliminary data.</text>
</comment>
<dbReference type="Proteomes" id="UP000823388">
    <property type="component" value="Chromosome 3N"/>
</dbReference>
<dbReference type="PANTHER" id="PTHR46373:SF5">
    <property type="entry name" value="RWP-RK DOMAIN PROTEIN"/>
    <property type="match status" value="1"/>
</dbReference>
<keyword evidence="10" id="KW-1185">Reference proteome</keyword>
<keyword evidence="3" id="KW-0175">Coiled coil</keyword>
<dbReference type="EMBL" id="CM029042">
    <property type="protein sequence ID" value="KAG2615436.1"/>
    <property type="molecule type" value="Genomic_DNA"/>
</dbReference>
<evidence type="ECO:0000313" key="10">
    <source>
        <dbReference type="Proteomes" id="UP000823388"/>
    </source>
</evidence>
<evidence type="ECO:0000256" key="7">
    <source>
        <dbReference type="SAM" id="MobiDB-lite"/>
    </source>
</evidence>
<evidence type="ECO:0000256" key="5">
    <source>
        <dbReference type="ARBA" id="ARBA00023163"/>
    </source>
</evidence>
<dbReference type="InterPro" id="IPR003035">
    <property type="entry name" value="RWP-RK_dom"/>
</dbReference>
<evidence type="ECO:0000256" key="1">
    <source>
        <dbReference type="ARBA" id="ARBA00004049"/>
    </source>
</evidence>
<keyword evidence="5" id="KW-0804">Transcription</keyword>
<evidence type="ECO:0000256" key="3">
    <source>
        <dbReference type="ARBA" id="ARBA00023054"/>
    </source>
</evidence>
<dbReference type="PANTHER" id="PTHR46373">
    <property type="entry name" value="PROTEIN RKD4"/>
    <property type="match status" value="1"/>
</dbReference>
<dbReference type="GO" id="GO:0003700">
    <property type="term" value="F:DNA-binding transcription factor activity"/>
    <property type="evidence" value="ECO:0007669"/>
    <property type="project" value="InterPro"/>
</dbReference>
<protein>
    <recommendedName>
        <fullName evidence="8">RWP-RK domain-containing protein</fullName>
    </recommendedName>
</protein>